<accession>A0ACC2U053</accession>
<dbReference type="Proteomes" id="UP001165960">
    <property type="component" value="Unassembled WGS sequence"/>
</dbReference>
<reference evidence="1" key="1">
    <citation type="submission" date="2022-04" db="EMBL/GenBank/DDBJ databases">
        <title>Genome of the entomopathogenic fungus Entomophthora muscae.</title>
        <authorList>
            <person name="Elya C."/>
            <person name="Lovett B.R."/>
            <person name="Lee E."/>
            <person name="Macias A.M."/>
            <person name="Hajek A.E."/>
            <person name="De Bivort B.L."/>
            <person name="Kasson M.T."/>
            <person name="De Fine Licht H.H."/>
            <person name="Stajich J.E."/>
        </authorList>
    </citation>
    <scope>NUCLEOTIDE SEQUENCE</scope>
    <source>
        <strain evidence="1">Berkeley</strain>
    </source>
</reference>
<dbReference type="EMBL" id="QTSX02001574">
    <property type="protein sequence ID" value="KAJ9080314.1"/>
    <property type="molecule type" value="Genomic_DNA"/>
</dbReference>
<gene>
    <name evidence="1" type="ORF">DSO57_1026383</name>
</gene>
<protein>
    <submittedName>
        <fullName evidence="1">Uncharacterized protein</fullName>
    </submittedName>
</protein>
<sequence>MLKVGLDEQDKLIEQTTMNEIKAAAKKVNGVDFARYVKEVLKTIEIATKNNSPNANNGSKVNTSVEASNQISADKGKGETHTEALEYTNHPSEIEKALNTLKEFVDIDHAFPGHFKIADFKFNAINLTGNKTTDYEVYVTPPNAHESANIKSPVTFDVDVNFICGAAKNETTKYKFTVTSNARAVSLVSSAAVLAATFFLIL</sequence>
<keyword evidence="2" id="KW-1185">Reference proteome</keyword>
<proteinExistence type="predicted"/>
<evidence type="ECO:0000313" key="2">
    <source>
        <dbReference type="Proteomes" id="UP001165960"/>
    </source>
</evidence>
<name>A0ACC2U053_9FUNG</name>
<comment type="caution">
    <text evidence="1">The sequence shown here is derived from an EMBL/GenBank/DDBJ whole genome shotgun (WGS) entry which is preliminary data.</text>
</comment>
<organism evidence="1 2">
    <name type="scientific">Entomophthora muscae</name>
    <dbReference type="NCBI Taxonomy" id="34485"/>
    <lineage>
        <taxon>Eukaryota</taxon>
        <taxon>Fungi</taxon>
        <taxon>Fungi incertae sedis</taxon>
        <taxon>Zoopagomycota</taxon>
        <taxon>Entomophthoromycotina</taxon>
        <taxon>Entomophthoromycetes</taxon>
        <taxon>Entomophthorales</taxon>
        <taxon>Entomophthoraceae</taxon>
        <taxon>Entomophthora</taxon>
    </lineage>
</organism>
<evidence type="ECO:0000313" key="1">
    <source>
        <dbReference type="EMBL" id="KAJ9080314.1"/>
    </source>
</evidence>